<reference evidence="1" key="1">
    <citation type="submission" date="2020-08" db="EMBL/GenBank/DDBJ databases">
        <title>Plant Genome Project.</title>
        <authorList>
            <person name="Zhang R.-G."/>
        </authorList>
    </citation>
    <scope>NUCLEOTIDE SEQUENCE</scope>
    <source>
        <strain evidence="1">WSP0</strain>
        <tissue evidence="1">Leaf</tissue>
    </source>
</reference>
<evidence type="ECO:0000313" key="1">
    <source>
        <dbReference type="EMBL" id="KAG5527818.1"/>
    </source>
</evidence>
<protein>
    <submittedName>
        <fullName evidence="1">Uncharacterized protein</fullName>
    </submittedName>
</protein>
<accession>A0AAV6IJX3</accession>
<sequence>MTSNAFLSDTLLIQLFSISNDASLLWPNSSLGFVVTGPTLQLQCLWIVNCRTAGSRLPVRLQSALISFHDHNFSNNGWESWDTHLEL</sequence>
<dbReference type="Proteomes" id="UP000823749">
    <property type="component" value="Chromosome 10"/>
</dbReference>
<evidence type="ECO:0000313" key="2">
    <source>
        <dbReference type="Proteomes" id="UP000823749"/>
    </source>
</evidence>
<keyword evidence="2" id="KW-1185">Reference proteome</keyword>
<dbReference type="EMBL" id="JACTNZ010000010">
    <property type="protein sequence ID" value="KAG5527818.1"/>
    <property type="molecule type" value="Genomic_DNA"/>
</dbReference>
<dbReference type="AlphaFoldDB" id="A0AAV6IJX3"/>
<organism evidence="1 2">
    <name type="scientific">Rhododendron griersonianum</name>
    <dbReference type="NCBI Taxonomy" id="479676"/>
    <lineage>
        <taxon>Eukaryota</taxon>
        <taxon>Viridiplantae</taxon>
        <taxon>Streptophyta</taxon>
        <taxon>Embryophyta</taxon>
        <taxon>Tracheophyta</taxon>
        <taxon>Spermatophyta</taxon>
        <taxon>Magnoliopsida</taxon>
        <taxon>eudicotyledons</taxon>
        <taxon>Gunneridae</taxon>
        <taxon>Pentapetalae</taxon>
        <taxon>asterids</taxon>
        <taxon>Ericales</taxon>
        <taxon>Ericaceae</taxon>
        <taxon>Ericoideae</taxon>
        <taxon>Rhodoreae</taxon>
        <taxon>Rhododendron</taxon>
    </lineage>
</organism>
<gene>
    <name evidence="1" type="ORF">RHGRI_028679</name>
</gene>
<name>A0AAV6IJX3_9ERIC</name>
<proteinExistence type="predicted"/>
<comment type="caution">
    <text evidence="1">The sequence shown here is derived from an EMBL/GenBank/DDBJ whole genome shotgun (WGS) entry which is preliminary data.</text>
</comment>